<dbReference type="EMBL" id="JACJJW010000002">
    <property type="protein sequence ID" value="MBM6757341.1"/>
    <property type="molecule type" value="Genomic_DNA"/>
</dbReference>
<protein>
    <submittedName>
        <fullName evidence="2">Uncharacterized protein</fullName>
    </submittedName>
</protein>
<keyword evidence="1" id="KW-0732">Signal</keyword>
<evidence type="ECO:0000256" key="1">
    <source>
        <dbReference type="SAM" id="SignalP"/>
    </source>
</evidence>
<dbReference type="RefSeq" id="WP_204473956.1">
    <property type="nucleotide sequence ID" value="NZ_JACJJW010000002.1"/>
</dbReference>
<sequence>MKRLGLTLVAALAFSVSMFAEGVNENNNAQKWNGSINKSKLTQYLNLSSTQNEKVADICDYFEQEMTRANYAKTDHKEKVRKAVYGNLKLMKQTLDDKQYSSYVRLMAMTLRNKGIDLNEAK</sequence>
<dbReference type="Proteomes" id="UP000703295">
    <property type="component" value="Unassembled WGS sequence"/>
</dbReference>
<name>A0ABS2ERZ1_9BACE</name>
<comment type="caution">
    <text evidence="2">The sequence shown here is derived from an EMBL/GenBank/DDBJ whole genome shotgun (WGS) entry which is preliminary data.</text>
</comment>
<gene>
    <name evidence="2" type="ORF">H6A31_01295</name>
</gene>
<proteinExistence type="predicted"/>
<evidence type="ECO:0000313" key="3">
    <source>
        <dbReference type="Proteomes" id="UP000703295"/>
    </source>
</evidence>
<feature type="signal peptide" evidence="1">
    <location>
        <begin position="1"/>
        <end position="20"/>
    </location>
</feature>
<organism evidence="2 3">
    <name type="scientific">Bacteroides mediterraneensis</name>
    <dbReference type="NCBI Taxonomy" id="1841856"/>
    <lineage>
        <taxon>Bacteria</taxon>
        <taxon>Pseudomonadati</taxon>
        <taxon>Bacteroidota</taxon>
        <taxon>Bacteroidia</taxon>
        <taxon>Bacteroidales</taxon>
        <taxon>Bacteroidaceae</taxon>
        <taxon>Bacteroides</taxon>
    </lineage>
</organism>
<feature type="chain" id="PRO_5045637877" evidence="1">
    <location>
        <begin position="21"/>
        <end position="122"/>
    </location>
</feature>
<reference evidence="2 3" key="1">
    <citation type="journal article" date="2021" name="Sci. Rep.">
        <title>The distribution of antibiotic resistance genes in chicken gut microbiota commensals.</title>
        <authorList>
            <person name="Juricova H."/>
            <person name="Matiasovicova J."/>
            <person name="Kubasova T."/>
            <person name="Cejkova D."/>
            <person name="Rychlik I."/>
        </authorList>
    </citation>
    <scope>NUCLEOTIDE SEQUENCE [LARGE SCALE GENOMIC DNA]</scope>
    <source>
        <strain evidence="2 3">An801</strain>
    </source>
</reference>
<evidence type="ECO:0000313" key="2">
    <source>
        <dbReference type="EMBL" id="MBM6757341.1"/>
    </source>
</evidence>
<accession>A0ABS2ERZ1</accession>
<keyword evidence="3" id="KW-1185">Reference proteome</keyword>